<protein>
    <submittedName>
        <fullName evidence="3">Uncharacterized protein</fullName>
    </submittedName>
</protein>
<feature type="compositionally biased region" description="Low complexity" evidence="1">
    <location>
        <begin position="970"/>
        <end position="980"/>
    </location>
</feature>
<comment type="caution">
    <text evidence="3">The sequence shown here is derived from an EMBL/GenBank/DDBJ whole genome shotgun (WGS) entry which is preliminary data.</text>
</comment>
<sequence length="1053" mass="116822">MGIGLLEIGVKMRKAVIFQIKMCYRTVWNHPFLVGMLCLLAFLYRSFPFLFSILVSVSPILVCTAALLGTLLSYGQPIIPEFEWEENTTDYIVPLETDLSQDDTRVESGNSYFAERYTDQERDKVDQSKVSEVHRGKRFGDHSLLVGGVSGQVAREIYEKKNEEKISDAELMENRYSPTSKIDDESIEFDNDKSVDSFDSRRVNLDSPPGSPWKHREEEYDKALYSGSDQADSSSPDASIADIMPMLDELHPLLDEDAPQPVGLSHDVSHAPSESSSKSSESDDESDDGSEDQEELEVADDENEDEEETQDKEDPKSAIIWTEEDQRNLMDLGTSELERNQRLENLIARRRSRKNMSLIDEKNLIDLINSDFPSNMPPISTARQNPFDHPNDNYDLGLPPIPGSAPSILLPRRNPFDLPYDPTEEKPDLTGDTFEQEFITSQPKEPFFRRHESFSVGPSIFGQNKQDKKDIRFRPYFVPDVMAAEGTSYSPFQRQPSDLSDSKVSSVLETESQGSIEDLEDKNLTGEDVEDKNLNEELEGKNLTDEHIFKDPELISKIEHASEDVGHGSQSSEEVECLVLGASDKRDIELDDTDVKLPNVENHHEVVPILFHEETAASSMELDPSKICSKSATSEQKCSSQSSSSSSSEVSERIFAEKVAVRLSSVDAMCRVETISEQPSPNGSDLNIRSSSVDESSHLEPVYDASPPSIKKNISSSSIASDLLLESETGLASEGEPVENNQYIEKSIPNKERIFSSADSQELRLKEAVTDRNELGVAKLEISKHDELFGSASAPPVPLADSQASIDSKSSTKEAPVSLEKARTLESVDVSNIQEVPPIINSPRSPESVLKPPNAKVAIEESESSKNGPVHKVSSLKDHEMGLSTLEPRPIGDIDLIHKCLPEENADRHIFHDSIDGDVHARESKGKEASLHSQNLGTDSAMKPVLKNDIDRPNTSLQQESETESHEASSSKNSESSLKEFVVSERSEADAGKIDQKVVKQEDKETTTEKPDHAAEFPQETGIVTGDVKGEKENHTIQAQVQVGVTSKENEDS</sequence>
<dbReference type="PANTHER" id="PTHR33870">
    <property type="entry name" value="CARDIOMYOPATHY-ASSOCIATED PROTEIN"/>
    <property type="match status" value="1"/>
</dbReference>
<evidence type="ECO:0000256" key="1">
    <source>
        <dbReference type="SAM" id="MobiDB-lite"/>
    </source>
</evidence>
<dbReference type="Proteomes" id="UP000823775">
    <property type="component" value="Unassembled WGS sequence"/>
</dbReference>
<keyword evidence="2" id="KW-1133">Transmembrane helix</keyword>
<name>A0ABS8TNE0_DATST</name>
<evidence type="ECO:0000313" key="4">
    <source>
        <dbReference type="Proteomes" id="UP000823775"/>
    </source>
</evidence>
<feature type="region of interest" description="Disordered" evidence="1">
    <location>
        <begin position="255"/>
        <end position="333"/>
    </location>
</feature>
<feature type="compositionally biased region" description="Polar residues" evidence="1">
    <location>
        <begin position="675"/>
        <end position="694"/>
    </location>
</feature>
<organism evidence="3 4">
    <name type="scientific">Datura stramonium</name>
    <name type="common">Jimsonweed</name>
    <name type="synonym">Common thornapple</name>
    <dbReference type="NCBI Taxonomy" id="4076"/>
    <lineage>
        <taxon>Eukaryota</taxon>
        <taxon>Viridiplantae</taxon>
        <taxon>Streptophyta</taxon>
        <taxon>Embryophyta</taxon>
        <taxon>Tracheophyta</taxon>
        <taxon>Spermatophyta</taxon>
        <taxon>Magnoliopsida</taxon>
        <taxon>eudicotyledons</taxon>
        <taxon>Gunneridae</taxon>
        <taxon>Pentapetalae</taxon>
        <taxon>asterids</taxon>
        <taxon>lamiids</taxon>
        <taxon>Solanales</taxon>
        <taxon>Solanaceae</taxon>
        <taxon>Solanoideae</taxon>
        <taxon>Datureae</taxon>
        <taxon>Datura</taxon>
    </lineage>
</organism>
<keyword evidence="4" id="KW-1185">Reference proteome</keyword>
<feature type="transmembrane region" description="Helical" evidence="2">
    <location>
        <begin position="27"/>
        <end position="44"/>
    </location>
</feature>
<feature type="region of interest" description="Disordered" evidence="1">
    <location>
        <begin position="674"/>
        <end position="705"/>
    </location>
</feature>
<feature type="region of interest" description="Disordered" evidence="1">
    <location>
        <begin position="488"/>
        <end position="546"/>
    </location>
</feature>
<feature type="region of interest" description="Disordered" evidence="1">
    <location>
        <begin position="788"/>
        <end position="820"/>
    </location>
</feature>
<evidence type="ECO:0000256" key="2">
    <source>
        <dbReference type="SAM" id="Phobius"/>
    </source>
</evidence>
<reference evidence="3 4" key="1">
    <citation type="journal article" date="2021" name="BMC Genomics">
        <title>Datura genome reveals duplications of psychoactive alkaloid biosynthetic genes and high mutation rate following tissue culture.</title>
        <authorList>
            <person name="Rajewski A."/>
            <person name="Carter-House D."/>
            <person name="Stajich J."/>
            <person name="Litt A."/>
        </authorList>
    </citation>
    <scope>NUCLEOTIDE SEQUENCE [LARGE SCALE GENOMIC DNA]</scope>
    <source>
        <strain evidence="3">AR-01</strain>
    </source>
</reference>
<feature type="compositionally biased region" description="Basic and acidic residues" evidence="1">
    <location>
        <begin position="521"/>
        <end position="546"/>
    </location>
</feature>
<feature type="compositionally biased region" description="Basic and acidic residues" evidence="1">
    <location>
        <begin position="921"/>
        <end position="930"/>
    </location>
</feature>
<keyword evidence="2" id="KW-0812">Transmembrane</keyword>
<dbReference type="EMBL" id="JACEIK010001828">
    <property type="protein sequence ID" value="MCD7472441.1"/>
    <property type="molecule type" value="Genomic_DNA"/>
</dbReference>
<keyword evidence="2" id="KW-0472">Membrane</keyword>
<feature type="compositionally biased region" description="Acidic residues" evidence="1">
    <location>
        <begin position="282"/>
        <end position="311"/>
    </location>
</feature>
<dbReference type="PANTHER" id="PTHR33870:SF31">
    <property type="entry name" value="ULP1 PROTEASE FAMILY, C-TERMINAL CATALYTIC DOMAIN CONTAINING PROTEIN"/>
    <property type="match status" value="1"/>
</dbReference>
<feature type="transmembrane region" description="Helical" evidence="2">
    <location>
        <begin position="51"/>
        <end position="74"/>
    </location>
</feature>
<gene>
    <name evidence="3" type="ORF">HAX54_013676</name>
</gene>
<evidence type="ECO:0000313" key="3">
    <source>
        <dbReference type="EMBL" id="MCD7472441.1"/>
    </source>
</evidence>
<feature type="compositionally biased region" description="Basic and acidic residues" evidence="1">
    <location>
        <begin position="982"/>
        <end position="1015"/>
    </location>
</feature>
<proteinExistence type="predicted"/>
<accession>A0ABS8TNE0</accession>
<feature type="region of interest" description="Disordered" evidence="1">
    <location>
        <begin position="376"/>
        <end position="432"/>
    </location>
</feature>
<feature type="region of interest" description="Disordered" evidence="1">
    <location>
        <begin position="631"/>
        <end position="650"/>
    </location>
</feature>
<feature type="compositionally biased region" description="Low complexity" evidence="1">
    <location>
        <begin position="631"/>
        <end position="649"/>
    </location>
</feature>
<feature type="compositionally biased region" description="Low complexity" evidence="1">
    <location>
        <begin position="497"/>
        <end position="508"/>
    </location>
</feature>
<feature type="region of interest" description="Disordered" evidence="1">
    <location>
        <begin position="921"/>
        <end position="1031"/>
    </location>
</feature>
<feature type="region of interest" description="Disordered" evidence="1">
    <location>
        <begin position="837"/>
        <end position="874"/>
    </location>
</feature>